<keyword evidence="2 11" id="KW-0808">Transferase</keyword>
<reference evidence="13" key="1">
    <citation type="submission" date="2007-08" db="EMBL/GenBank/DDBJ databases">
        <title>Nakaseomyces delphensis STP1 region.</title>
        <authorList>
            <person name="Wolfe K.H."/>
        </authorList>
    </citation>
    <scope>NUCLEOTIDE SEQUENCE</scope>
    <source>
        <strain evidence="13">CBS 2170</strain>
    </source>
</reference>
<keyword evidence="8 11" id="KW-0012">Acyltransferase</keyword>
<evidence type="ECO:0000256" key="5">
    <source>
        <dbReference type="ARBA" id="ARBA00023136"/>
    </source>
</evidence>
<dbReference type="PANTHER" id="PTHR22883">
    <property type="entry name" value="ZINC FINGER DHHC DOMAIN CONTAINING PROTEIN"/>
    <property type="match status" value="1"/>
</dbReference>
<keyword evidence="4 11" id="KW-1133">Transmembrane helix</keyword>
<keyword evidence="6" id="KW-0564">Palmitate</keyword>
<feature type="transmembrane region" description="Helical" evidence="11">
    <location>
        <begin position="158"/>
        <end position="181"/>
    </location>
</feature>
<proteinExistence type="inferred from homology"/>
<keyword evidence="5 11" id="KW-0472">Membrane</keyword>
<evidence type="ECO:0000256" key="10">
    <source>
        <dbReference type="ARBA" id="ARBA00048048"/>
    </source>
</evidence>
<dbReference type="InterPro" id="IPR001594">
    <property type="entry name" value="Palmitoyltrfase_DHHC"/>
</dbReference>
<evidence type="ECO:0000256" key="7">
    <source>
        <dbReference type="ARBA" id="ARBA00023288"/>
    </source>
</evidence>
<comment type="catalytic activity">
    <reaction evidence="10 11">
        <text>L-cysteinyl-[protein] + hexadecanoyl-CoA = S-hexadecanoyl-L-cysteinyl-[protein] + CoA</text>
        <dbReference type="Rhea" id="RHEA:36683"/>
        <dbReference type="Rhea" id="RHEA-COMP:10131"/>
        <dbReference type="Rhea" id="RHEA-COMP:11032"/>
        <dbReference type="ChEBI" id="CHEBI:29950"/>
        <dbReference type="ChEBI" id="CHEBI:57287"/>
        <dbReference type="ChEBI" id="CHEBI:57379"/>
        <dbReference type="ChEBI" id="CHEBI:74151"/>
        <dbReference type="EC" id="2.3.1.225"/>
    </reaction>
</comment>
<dbReference type="PANTHER" id="PTHR22883:SF23">
    <property type="entry name" value="PALMITOYLTRANSFERASE ZDHHC6"/>
    <property type="match status" value="1"/>
</dbReference>
<dbReference type="PhylomeDB" id="A7WPG7"/>
<evidence type="ECO:0000256" key="9">
    <source>
        <dbReference type="ARBA" id="ARBA00038298"/>
    </source>
</evidence>
<dbReference type="EC" id="2.3.1.225" evidence="11"/>
<dbReference type="PROSITE" id="PS50216">
    <property type="entry name" value="DHHC"/>
    <property type="match status" value="1"/>
</dbReference>
<dbReference type="InterPro" id="IPR039859">
    <property type="entry name" value="PFA4/ZDH16/20/ERF2-like"/>
</dbReference>
<dbReference type="AlphaFoldDB" id="A7WPG7"/>
<gene>
    <name evidence="13" type="primary">pfa5</name>
</gene>
<dbReference type="GO" id="GO:0005783">
    <property type="term" value="C:endoplasmic reticulum"/>
    <property type="evidence" value="ECO:0007669"/>
    <property type="project" value="TreeGrafter"/>
</dbReference>
<evidence type="ECO:0000256" key="11">
    <source>
        <dbReference type="RuleBase" id="RU079119"/>
    </source>
</evidence>
<evidence type="ECO:0000313" key="13">
    <source>
        <dbReference type="EMBL" id="CAO98821.1"/>
    </source>
</evidence>
<evidence type="ECO:0000256" key="8">
    <source>
        <dbReference type="ARBA" id="ARBA00023315"/>
    </source>
</evidence>
<comment type="domain">
    <text evidence="11">The DHHC domain is required for palmitoyltransferase activity.</text>
</comment>
<feature type="transmembrane region" description="Helical" evidence="11">
    <location>
        <begin position="12"/>
        <end position="34"/>
    </location>
</feature>
<feature type="transmembrane region" description="Helical" evidence="11">
    <location>
        <begin position="193"/>
        <end position="220"/>
    </location>
</feature>
<dbReference type="GO" id="GO:0006612">
    <property type="term" value="P:protein targeting to membrane"/>
    <property type="evidence" value="ECO:0007669"/>
    <property type="project" value="TreeGrafter"/>
</dbReference>
<name>A7WPG7_NAKDE</name>
<sequence length="355" mass="40931">MAFVDWRVRNRYWTAYIVPLIVLGIIGYGTWAYAHKLCYNQIYRELGHRSTCIGLICICCILDVLLIIIWCETVMVGPGKLPRVPPYMIIEAGSTQDTTIAPQTYVSDPNGYPVWCSSCRSLKVGRTRHSSRNGYCVPRFDHYCLWIGGAVGYSNYRLFLLFTFYFAVLLTIVWITICCYIREIVTVHHRRLNGNLVALLVITGIGWILTWGLFVSYVYYMSQNMTSIEVMEYKKRKKTPELAMQRFVCHYDPETELRYVVKIGNEYKQGSLYKKRGVFANIAEFMGGNWPLWLVPLPRTTSYGKKEGRGRLEATLTSPYSETFGPYALEYIQMKIASGDYIHAFSPAKEEEIDI</sequence>
<evidence type="ECO:0000256" key="1">
    <source>
        <dbReference type="ARBA" id="ARBA00004141"/>
    </source>
</evidence>
<dbReference type="GO" id="GO:0005794">
    <property type="term" value="C:Golgi apparatus"/>
    <property type="evidence" value="ECO:0007669"/>
    <property type="project" value="TreeGrafter"/>
</dbReference>
<comment type="subcellular location">
    <subcellularLocation>
        <location evidence="1">Membrane</location>
        <topology evidence="1">Multi-pass membrane protein</topology>
    </subcellularLocation>
</comment>
<dbReference type="Pfam" id="PF01529">
    <property type="entry name" value="DHHC"/>
    <property type="match status" value="1"/>
</dbReference>
<dbReference type="GO" id="GO:0019706">
    <property type="term" value="F:protein-cysteine S-palmitoyltransferase activity"/>
    <property type="evidence" value="ECO:0007669"/>
    <property type="project" value="UniProtKB-EC"/>
</dbReference>
<accession>A7WPG7</accession>
<evidence type="ECO:0000256" key="6">
    <source>
        <dbReference type="ARBA" id="ARBA00023139"/>
    </source>
</evidence>
<evidence type="ECO:0000256" key="2">
    <source>
        <dbReference type="ARBA" id="ARBA00022679"/>
    </source>
</evidence>
<protein>
    <recommendedName>
        <fullName evidence="11">Palmitoyltransferase</fullName>
        <ecNumber evidence="11">2.3.1.225</ecNumber>
    </recommendedName>
</protein>
<dbReference type="EMBL" id="AM850117">
    <property type="protein sequence ID" value="CAO98821.1"/>
    <property type="molecule type" value="Genomic_DNA"/>
</dbReference>
<evidence type="ECO:0000259" key="12">
    <source>
        <dbReference type="Pfam" id="PF01529"/>
    </source>
</evidence>
<feature type="domain" description="Palmitoyltransferase DHHC" evidence="12">
    <location>
        <begin position="113"/>
        <end position="233"/>
    </location>
</feature>
<keyword evidence="3 11" id="KW-0812">Transmembrane</keyword>
<comment type="similarity">
    <text evidence="9">Belongs to the DHHC palmitoyltransferase family. PFA5 subfamily.</text>
</comment>
<evidence type="ECO:0000256" key="4">
    <source>
        <dbReference type="ARBA" id="ARBA00022989"/>
    </source>
</evidence>
<evidence type="ECO:0000256" key="3">
    <source>
        <dbReference type="ARBA" id="ARBA00022692"/>
    </source>
</evidence>
<dbReference type="GO" id="GO:0016020">
    <property type="term" value="C:membrane"/>
    <property type="evidence" value="ECO:0007669"/>
    <property type="project" value="UniProtKB-SubCell"/>
</dbReference>
<feature type="transmembrane region" description="Helical" evidence="11">
    <location>
        <begin position="46"/>
        <end position="70"/>
    </location>
</feature>
<organism evidence="13">
    <name type="scientific">Nakaseomyces delphensis</name>
    <name type="common">Yeast</name>
    <name type="synonym">Kluyveromyces delphensis</name>
    <dbReference type="NCBI Taxonomy" id="51657"/>
    <lineage>
        <taxon>Eukaryota</taxon>
        <taxon>Fungi</taxon>
        <taxon>Dikarya</taxon>
        <taxon>Ascomycota</taxon>
        <taxon>Saccharomycotina</taxon>
        <taxon>Saccharomycetes</taxon>
        <taxon>Saccharomycetales</taxon>
        <taxon>Saccharomycetaceae</taxon>
        <taxon>Nakaseomyces</taxon>
    </lineage>
</organism>
<keyword evidence="7" id="KW-0449">Lipoprotein</keyword>